<feature type="domain" description="HTH LytTR-type" evidence="2">
    <location>
        <begin position="163"/>
        <end position="267"/>
    </location>
</feature>
<dbReference type="GO" id="GO:0000156">
    <property type="term" value="F:phosphorelay response regulator activity"/>
    <property type="evidence" value="ECO:0007669"/>
    <property type="project" value="InterPro"/>
</dbReference>
<keyword evidence="1" id="KW-0472">Membrane</keyword>
<dbReference type="PROSITE" id="PS50930">
    <property type="entry name" value="HTH_LYTTR"/>
    <property type="match status" value="1"/>
</dbReference>
<dbReference type="EMBL" id="FOPP01000006">
    <property type="protein sequence ID" value="SFH20128.1"/>
    <property type="molecule type" value="Genomic_DNA"/>
</dbReference>
<keyword evidence="1" id="KW-1133">Transmembrane helix</keyword>
<feature type="transmembrane region" description="Helical" evidence="1">
    <location>
        <begin position="15"/>
        <end position="35"/>
    </location>
</feature>
<evidence type="ECO:0000256" key="1">
    <source>
        <dbReference type="SAM" id="Phobius"/>
    </source>
</evidence>
<dbReference type="InterPro" id="IPR007492">
    <property type="entry name" value="LytTR_DNA-bd_dom"/>
</dbReference>
<dbReference type="AlphaFoldDB" id="A0A1I2Y2Z2"/>
<gene>
    <name evidence="3" type="ORF">SAMN04489864_106199</name>
</gene>
<feature type="transmembrane region" description="Helical" evidence="1">
    <location>
        <begin position="128"/>
        <end position="145"/>
    </location>
</feature>
<sequence length="270" mass="31441">MTANSFHSIASHKRVRYLALVFALFIAFTVFQDFLESHINGYSFFLSESLLFKTFWLLFLPILLFQHYLMEDLLSWQNKILTGLISILTPTILHLALFPLCIWLLSKSFFDHTYYYSRTFGYTIAEDFYKYIAIYSLGAFVNYYLQNLRSQSKQPSNELPKKLTFNTGKKYVTISVDEIIYIKTSAPYILVHIDGGQYLHNETLKSFGKKLANKQFIRVHKSTIINLQKVISYKSRSNGDYDISLIDGTIVRLSRNYSAEFKAYFSINTA</sequence>
<dbReference type="GO" id="GO:0003677">
    <property type="term" value="F:DNA binding"/>
    <property type="evidence" value="ECO:0007669"/>
    <property type="project" value="UniProtKB-KW"/>
</dbReference>
<organism evidence="3 4">
    <name type="scientific">Pedobacter insulae</name>
    <dbReference type="NCBI Taxonomy" id="414048"/>
    <lineage>
        <taxon>Bacteria</taxon>
        <taxon>Pseudomonadati</taxon>
        <taxon>Bacteroidota</taxon>
        <taxon>Sphingobacteriia</taxon>
        <taxon>Sphingobacteriales</taxon>
        <taxon>Sphingobacteriaceae</taxon>
        <taxon>Pedobacter</taxon>
    </lineage>
</organism>
<evidence type="ECO:0000313" key="4">
    <source>
        <dbReference type="Proteomes" id="UP000199666"/>
    </source>
</evidence>
<name>A0A1I2Y2Z2_9SPHI</name>
<feature type="transmembrane region" description="Helical" evidence="1">
    <location>
        <begin position="81"/>
        <end position="105"/>
    </location>
</feature>
<feature type="transmembrane region" description="Helical" evidence="1">
    <location>
        <begin position="50"/>
        <end position="69"/>
    </location>
</feature>
<keyword evidence="4" id="KW-1185">Reference proteome</keyword>
<dbReference type="Proteomes" id="UP000199666">
    <property type="component" value="Unassembled WGS sequence"/>
</dbReference>
<dbReference type="InterPro" id="IPR046947">
    <property type="entry name" value="LytR-like"/>
</dbReference>
<dbReference type="RefSeq" id="WP_090994298.1">
    <property type="nucleotide sequence ID" value="NZ_FOPP01000006.1"/>
</dbReference>
<protein>
    <submittedName>
        <fullName evidence="3">LytTr DNA-binding domain-containing protein</fullName>
    </submittedName>
</protein>
<accession>A0A1I2Y2Z2</accession>
<dbReference type="SMART" id="SM00850">
    <property type="entry name" value="LytTR"/>
    <property type="match status" value="1"/>
</dbReference>
<dbReference type="PANTHER" id="PTHR37299">
    <property type="entry name" value="TRANSCRIPTIONAL REGULATOR-RELATED"/>
    <property type="match status" value="1"/>
</dbReference>
<dbReference type="PANTHER" id="PTHR37299:SF1">
    <property type="entry name" value="STAGE 0 SPORULATION PROTEIN A HOMOLOG"/>
    <property type="match status" value="1"/>
</dbReference>
<reference evidence="3 4" key="1">
    <citation type="submission" date="2016-10" db="EMBL/GenBank/DDBJ databases">
        <authorList>
            <person name="de Groot N.N."/>
        </authorList>
    </citation>
    <scope>NUCLEOTIDE SEQUENCE [LARGE SCALE GENOMIC DNA]</scope>
    <source>
        <strain evidence="3 4">DSM 18684</strain>
    </source>
</reference>
<dbReference type="OrthoDB" id="2962330at2"/>
<dbReference type="Pfam" id="PF04397">
    <property type="entry name" value="LytTR"/>
    <property type="match status" value="1"/>
</dbReference>
<dbReference type="STRING" id="414048.SAMN04489864_106199"/>
<keyword evidence="3" id="KW-0238">DNA-binding</keyword>
<evidence type="ECO:0000313" key="3">
    <source>
        <dbReference type="EMBL" id="SFH20128.1"/>
    </source>
</evidence>
<keyword evidence="1" id="KW-0812">Transmembrane</keyword>
<proteinExistence type="predicted"/>
<dbReference type="Gene3D" id="2.40.50.1020">
    <property type="entry name" value="LytTr DNA-binding domain"/>
    <property type="match status" value="1"/>
</dbReference>
<evidence type="ECO:0000259" key="2">
    <source>
        <dbReference type="PROSITE" id="PS50930"/>
    </source>
</evidence>